<evidence type="ECO:0000256" key="1">
    <source>
        <dbReference type="SAM" id="SignalP"/>
    </source>
</evidence>
<evidence type="ECO:0000313" key="3">
    <source>
        <dbReference type="Proteomes" id="UP000031861"/>
    </source>
</evidence>
<dbReference type="AlphaFoldDB" id="A0AAN0T1I8"/>
<evidence type="ECO:0000313" key="2">
    <source>
        <dbReference type="EMBL" id="AJI13972.1"/>
    </source>
</evidence>
<gene>
    <name evidence="2" type="ORF">AK40_802</name>
</gene>
<proteinExistence type="predicted"/>
<reference evidence="2 3" key="1">
    <citation type="journal article" date="2015" name="Genome Announc.">
        <title>Complete genome sequences for 35 biothreat assay-relevant bacillus species.</title>
        <authorList>
            <person name="Johnson S.L."/>
            <person name="Daligault H.E."/>
            <person name="Davenport K.W."/>
            <person name="Jaissle J."/>
            <person name="Frey K.G."/>
            <person name="Ladner J.T."/>
            <person name="Broomall S.M."/>
            <person name="Bishop-Lilly K.A."/>
            <person name="Bruce D.C."/>
            <person name="Gibbons H.S."/>
            <person name="Coyne S.R."/>
            <person name="Lo C.C."/>
            <person name="Meincke L."/>
            <person name="Munk A.C."/>
            <person name="Koroleva G.I."/>
            <person name="Rosenzweig C.N."/>
            <person name="Palacios G.F."/>
            <person name="Redden C.L."/>
            <person name="Minogue T.D."/>
            <person name="Chain P.S."/>
        </authorList>
    </citation>
    <scope>NUCLEOTIDE SEQUENCE [LARGE SCALE GENOMIC DNA]</scope>
    <source>
        <strain evidence="2 3">03BB108</strain>
    </source>
</reference>
<dbReference type="EMBL" id="CP009641">
    <property type="protein sequence ID" value="AJI13972.1"/>
    <property type="molecule type" value="Genomic_DNA"/>
</dbReference>
<dbReference type="RefSeq" id="WP_000709320.1">
    <property type="nucleotide sequence ID" value="NZ_CP009641.1"/>
</dbReference>
<feature type="chain" id="PRO_5042925318" description="Group-specific protein" evidence="1">
    <location>
        <begin position="23"/>
        <end position="167"/>
    </location>
</feature>
<evidence type="ECO:0008006" key="4">
    <source>
        <dbReference type="Google" id="ProtNLM"/>
    </source>
</evidence>
<protein>
    <recommendedName>
        <fullName evidence="4">Group-specific protein</fullName>
    </recommendedName>
</protein>
<organism evidence="2 3">
    <name type="scientific">Bacillus cereus 03BB108</name>
    <dbReference type="NCBI Taxonomy" id="451709"/>
    <lineage>
        <taxon>Bacteria</taxon>
        <taxon>Bacillati</taxon>
        <taxon>Bacillota</taxon>
        <taxon>Bacilli</taxon>
        <taxon>Bacillales</taxon>
        <taxon>Bacillaceae</taxon>
        <taxon>Bacillus</taxon>
        <taxon>Bacillus cereus group</taxon>
    </lineage>
</organism>
<accession>A0AAN0T1I8</accession>
<name>A0AAN0T1I8_BACCE</name>
<sequence length="167" mass="19488">MKKAISFFLLLLCLIVVNETYAYSPKSLPISQNSDQWQVNIAEPKKANKKKLQAKKDEFQTYQFSVKNVGNSEVYNVHVEVFRNEPKTKTKYELFSLKESRLASGKTGFEHANFPVATKADEVDVIITWQEHPFRSMRNGQKVESRKFKEHFVFKAKKINEMRINSH</sequence>
<dbReference type="Proteomes" id="UP000031861">
    <property type="component" value="Chromosome"/>
</dbReference>
<feature type="signal peptide" evidence="1">
    <location>
        <begin position="1"/>
        <end position="22"/>
    </location>
</feature>
<keyword evidence="1" id="KW-0732">Signal</keyword>